<feature type="region of interest" description="Disordered" evidence="6">
    <location>
        <begin position="846"/>
        <end position="928"/>
    </location>
</feature>
<dbReference type="KEGG" id="sgra:EX895_005128"/>
<evidence type="ECO:0000256" key="1">
    <source>
        <dbReference type="ARBA" id="ARBA00004123"/>
    </source>
</evidence>
<dbReference type="GeneID" id="40728023"/>
<dbReference type="PANTHER" id="PTHR31845">
    <property type="entry name" value="FINGER DOMAIN PROTEIN, PUTATIVE-RELATED"/>
    <property type="match status" value="1"/>
</dbReference>
<evidence type="ECO:0000256" key="4">
    <source>
        <dbReference type="ARBA" id="ARBA00023163"/>
    </source>
</evidence>
<dbReference type="InterPro" id="IPR001138">
    <property type="entry name" value="Zn2Cys6_DnaBD"/>
</dbReference>
<feature type="region of interest" description="Disordered" evidence="6">
    <location>
        <begin position="591"/>
        <end position="618"/>
    </location>
</feature>
<dbReference type="InterPro" id="IPR036864">
    <property type="entry name" value="Zn2-C6_fun-type_DNA-bd_sf"/>
</dbReference>
<dbReference type="InterPro" id="IPR051089">
    <property type="entry name" value="prtT"/>
</dbReference>
<evidence type="ECO:0000259" key="7">
    <source>
        <dbReference type="PROSITE" id="PS50048"/>
    </source>
</evidence>
<dbReference type="PANTHER" id="PTHR31845:SF19">
    <property type="entry name" value="TRANSCRIPTION FACTOR DOMAIN-CONTAINING PROTEIN"/>
    <property type="match status" value="1"/>
</dbReference>
<feature type="domain" description="Zn(2)-C6 fungal-type" evidence="7">
    <location>
        <begin position="58"/>
        <end position="91"/>
    </location>
</feature>
<organism evidence="8 9">
    <name type="scientific">Sporisorium graminicola</name>
    <dbReference type="NCBI Taxonomy" id="280036"/>
    <lineage>
        <taxon>Eukaryota</taxon>
        <taxon>Fungi</taxon>
        <taxon>Dikarya</taxon>
        <taxon>Basidiomycota</taxon>
        <taxon>Ustilaginomycotina</taxon>
        <taxon>Ustilaginomycetes</taxon>
        <taxon>Ustilaginales</taxon>
        <taxon>Ustilaginaceae</taxon>
        <taxon>Sporisorium</taxon>
    </lineage>
</organism>
<dbReference type="CDD" id="cd00067">
    <property type="entry name" value="GAL4"/>
    <property type="match status" value="1"/>
</dbReference>
<feature type="region of interest" description="Disordered" evidence="6">
    <location>
        <begin position="212"/>
        <end position="232"/>
    </location>
</feature>
<dbReference type="PROSITE" id="PS00463">
    <property type="entry name" value="ZN2_CY6_FUNGAL_1"/>
    <property type="match status" value="1"/>
</dbReference>
<feature type="compositionally biased region" description="Low complexity" evidence="6">
    <location>
        <begin position="124"/>
        <end position="136"/>
    </location>
</feature>
<dbReference type="GO" id="GO:0000976">
    <property type="term" value="F:transcription cis-regulatory region binding"/>
    <property type="evidence" value="ECO:0007669"/>
    <property type="project" value="TreeGrafter"/>
</dbReference>
<dbReference type="SUPFAM" id="SSF57701">
    <property type="entry name" value="Zn2/Cys6 DNA-binding domain"/>
    <property type="match status" value="1"/>
</dbReference>
<dbReference type="Gene3D" id="4.10.240.10">
    <property type="entry name" value="Zn(2)-C6 fungal-type DNA-binding domain"/>
    <property type="match status" value="1"/>
</dbReference>
<evidence type="ECO:0000256" key="6">
    <source>
        <dbReference type="SAM" id="MobiDB-lite"/>
    </source>
</evidence>
<feature type="compositionally biased region" description="Polar residues" evidence="6">
    <location>
        <begin position="601"/>
        <end position="616"/>
    </location>
</feature>
<evidence type="ECO:0000313" key="8">
    <source>
        <dbReference type="EMBL" id="TKY86303.1"/>
    </source>
</evidence>
<evidence type="ECO:0000256" key="3">
    <source>
        <dbReference type="ARBA" id="ARBA00023125"/>
    </source>
</evidence>
<name>A0A4U7KPX5_9BASI</name>
<dbReference type="RefSeq" id="XP_029738288.1">
    <property type="nucleotide sequence ID" value="XM_029885722.1"/>
</dbReference>
<sequence length="955" mass="102278">MSTSTMATPSAPQSATSMSAPSSTAIRSVSVSNDTSPPAKSTGNSNEDDSDKPKRTQTCFRCRQSKVKCVFEGDNTSSCRRCMRLGVSCELQGKKEPLSWQMRVQHQLAALEGSLQSFLEKQMAGGSSSQQHAHSSPFDAHSGSKRTNFPRSRDSPSAGSVRMHEREGGSKKRRRTIASDPRTSSNDMPPFAYSSSGHSHAAESPIYADVNSNSASSYPSATHLSPRDAERAGHAASTIGLLGSLEATVAHAGSGSLAEASASLHDDDGVTTTAERGAFQTDDEHDQASRPLSAIQKLRMSVLDRKKELSRSGERVFPNLYRMATSDVGSKDPRPNVIKQDLVSPSDAVVLFRFFADYLDQYSFGFPTYRPDAIMSPMILTSVVCVASLHHAQLNRLHVPLKRDLIARLQTDDPSFPCSDVYETLFSSSSAYRSSHLQSNLHFEKELDPELGIGVEEIVGASLFASWFGGKRAWMASRLARWWSAKFLRQQQHPAMMTMGEIMSILPPPRDLGKQDLLRVWLSAYITEIHQACMEGTPSIAGLSSPHAVCDSLQYSKGLSQRTTLRDRVLIIHSRIAWILSKAYHIAGSGSAEYGKGDKPPTNTTSNDSPSRSCQSCRDGYSGENAAAGVTAGGRSAATEAASCLHAVLGAFEDLDSCQEEMAGRLDADAIGESETMLYLDLFLARVLIASIGCDFLDSTLWDGSLGQISGHTRGGLDKTSSSEADLQSLRSRTLRESLTRGVEGALRSLELVCLPTVSGGGGLASQGAGGAGEGWNEISLNVLVLPLWFHWALTRSVLFLMNVLAEYPERLLPRDRSRSIELINMFLDLYSKHIGHANMVLSHSSSNAGHHHHRSVNSEGGGGGYASAWSPSAGGGDTRDDHRHGANGIGANDSSADPPGVAAAGGGGGTSANEAAWQQTSAGGASQEVIQHPATPLLDTLSQCLTWARHGGVL</sequence>
<keyword evidence="2" id="KW-0805">Transcription regulation</keyword>
<evidence type="ECO:0000256" key="2">
    <source>
        <dbReference type="ARBA" id="ARBA00023015"/>
    </source>
</evidence>
<feature type="region of interest" description="Disordered" evidence="6">
    <location>
        <begin position="121"/>
        <end position="199"/>
    </location>
</feature>
<gene>
    <name evidence="8" type="ORF">EX895_005128</name>
</gene>
<dbReference type="GO" id="GO:0000981">
    <property type="term" value="F:DNA-binding transcription factor activity, RNA polymerase II-specific"/>
    <property type="evidence" value="ECO:0007669"/>
    <property type="project" value="InterPro"/>
</dbReference>
<dbReference type="Proteomes" id="UP000306050">
    <property type="component" value="Chromosome SGRAM_5"/>
</dbReference>
<feature type="region of interest" description="Disordered" evidence="6">
    <location>
        <begin position="1"/>
        <end position="55"/>
    </location>
</feature>
<keyword evidence="9" id="KW-1185">Reference proteome</keyword>
<feature type="compositionally biased region" description="Polar residues" evidence="6">
    <location>
        <begin position="212"/>
        <end position="223"/>
    </location>
</feature>
<dbReference type="GO" id="GO:0008270">
    <property type="term" value="F:zinc ion binding"/>
    <property type="evidence" value="ECO:0007669"/>
    <property type="project" value="InterPro"/>
</dbReference>
<keyword evidence="4" id="KW-0804">Transcription</keyword>
<dbReference type="GO" id="GO:0005634">
    <property type="term" value="C:nucleus"/>
    <property type="evidence" value="ECO:0007669"/>
    <property type="project" value="UniProtKB-SubCell"/>
</dbReference>
<feature type="compositionally biased region" description="Polar residues" evidence="6">
    <location>
        <begin position="181"/>
        <end position="198"/>
    </location>
</feature>
<feature type="compositionally biased region" description="Low complexity" evidence="6">
    <location>
        <begin position="1"/>
        <end position="25"/>
    </location>
</feature>
<evidence type="ECO:0000313" key="9">
    <source>
        <dbReference type="Proteomes" id="UP000306050"/>
    </source>
</evidence>
<protein>
    <recommendedName>
        <fullName evidence="7">Zn(2)-C6 fungal-type domain-containing protein</fullName>
    </recommendedName>
</protein>
<dbReference type="AlphaFoldDB" id="A0A4U7KPX5"/>
<comment type="caution">
    <text evidence="8">The sequence shown here is derived from an EMBL/GenBank/DDBJ whole genome shotgun (WGS) entry which is preliminary data.</text>
</comment>
<feature type="compositionally biased region" description="Polar residues" evidence="6">
    <location>
        <begin position="145"/>
        <end position="158"/>
    </location>
</feature>
<keyword evidence="3" id="KW-0238">DNA-binding</keyword>
<dbReference type="PROSITE" id="PS50048">
    <property type="entry name" value="ZN2_CY6_FUNGAL_2"/>
    <property type="match status" value="1"/>
</dbReference>
<keyword evidence="5" id="KW-0539">Nucleus</keyword>
<feature type="compositionally biased region" description="Polar residues" evidence="6">
    <location>
        <begin position="26"/>
        <end position="45"/>
    </location>
</feature>
<proteinExistence type="predicted"/>
<dbReference type="EMBL" id="SRRM01000018">
    <property type="protein sequence ID" value="TKY86303.1"/>
    <property type="molecule type" value="Genomic_DNA"/>
</dbReference>
<reference evidence="8 9" key="1">
    <citation type="submission" date="2019-05" db="EMBL/GenBank/DDBJ databases">
        <title>Sporisorium graminicola CBS 10092 draft sequencing and annotation.</title>
        <authorList>
            <person name="Solano-Gonzalez S."/>
            <person name="Caddick M.X."/>
            <person name="Darby A."/>
        </authorList>
    </citation>
    <scope>NUCLEOTIDE SEQUENCE [LARGE SCALE GENOMIC DNA]</scope>
    <source>
        <strain evidence="8 9">CBS 10092</strain>
    </source>
</reference>
<accession>A0A4U7KPX5</accession>
<evidence type="ECO:0000256" key="5">
    <source>
        <dbReference type="ARBA" id="ARBA00023242"/>
    </source>
</evidence>
<comment type="subcellular location">
    <subcellularLocation>
        <location evidence="1">Nucleus</location>
    </subcellularLocation>
</comment>
<dbReference type="OrthoDB" id="39175at2759"/>